<feature type="binding site" evidence="9">
    <location>
        <position position="178"/>
    </location>
    <ligand>
        <name>Zn(2+)</name>
        <dbReference type="ChEBI" id="CHEBI:29105"/>
        <label>2</label>
    </ligand>
</feature>
<comment type="subunit">
    <text evidence="9">Homodimer.</text>
</comment>
<feature type="binding site" evidence="9">
    <location>
        <position position="132"/>
    </location>
    <ligand>
        <name>Zn(2+)</name>
        <dbReference type="ChEBI" id="CHEBI:29105"/>
        <label>1</label>
    </ligand>
</feature>
<name>A0ABT7C453_9MICO</name>
<feature type="repeat" description="CXXCXGXG motif" evidence="9">
    <location>
        <begin position="175"/>
        <end position="182"/>
    </location>
</feature>
<dbReference type="InterPro" id="IPR036410">
    <property type="entry name" value="HSP_DnaJ_Cys-rich_dom_sf"/>
</dbReference>
<dbReference type="PROSITE" id="PS50076">
    <property type="entry name" value="DNAJ_2"/>
    <property type="match status" value="1"/>
</dbReference>
<dbReference type="CDD" id="cd10747">
    <property type="entry name" value="DnaJ_C"/>
    <property type="match status" value="1"/>
</dbReference>
<dbReference type="Pfam" id="PF00226">
    <property type="entry name" value="DnaJ"/>
    <property type="match status" value="1"/>
</dbReference>
<evidence type="ECO:0000259" key="12">
    <source>
        <dbReference type="PROSITE" id="PS50076"/>
    </source>
</evidence>
<evidence type="ECO:0000256" key="11">
    <source>
        <dbReference type="SAM" id="MobiDB-lite"/>
    </source>
</evidence>
<dbReference type="InterPro" id="IPR001623">
    <property type="entry name" value="DnaJ_domain"/>
</dbReference>
<feature type="binding site" evidence="9">
    <location>
        <position position="192"/>
    </location>
    <ligand>
        <name>Zn(2+)</name>
        <dbReference type="ChEBI" id="CHEBI:29105"/>
        <label>1</label>
    </ligand>
</feature>
<accession>A0ABT7C453</accession>
<feature type="binding site" evidence="9">
    <location>
        <position position="149"/>
    </location>
    <ligand>
        <name>Zn(2+)</name>
        <dbReference type="ChEBI" id="CHEBI:29105"/>
        <label>2</label>
    </ligand>
</feature>
<evidence type="ECO:0000259" key="13">
    <source>
        <dbReference type="PROSITE" id="PS51188"/>
    </source>
</evidence>
<dbReference type="PRINTS" id="PR00625">
    <property type="entry name" value="JDOMAIN"/>
</dbReference>
<dbReference type="SUPFAM" id="SSF49493">
    <property type="entry name" value="HSP40/DnaJ peptide-binding domain"/>
    <property type="match status" value="2"/>
</dbReference>
<feature type="region of interest" description="Disordered" evidence="11">
    <location>
        <begin position="337"/>
        <end position="365"/>
    </location>
</feature>
<feature type="domain" description="CR-type" evidence="13">
    <location>
        <begin position="119"/>
        <end position="201"/>
    </location>
</feature>
<keyword evidence="3 9" id="KW-0479">Metal-binding</keyword>
<evidence type="ECO:0000256" key="7">
    <source>
        <dbReference type="ARBA" id="ARBA00023016"/>
    </source>
</evidence>
<comment type="domain">
    <text evidence="9">The J domain is necessary and sufficient to stimulate DnaK ATPase activity. Zinc center 1 plays an important role in the autonomous, DnaK-independent chaperone activity of DnaJ. Zinc center 2 is essential for interaction with DnaK and for DnaJ activity.</text>
</comment>
<dbReference type="PROSITE" id="PS00636">
    <property type="entry name" value="DNAJ_1"/>
    <property type="match status" value="1"/>
</dbReference>
<comment type="subcellular location">
    <subcellularLocation>
        <location evidence="9">Cytoplasm</location>
    </subcellularLocation>
</comment>
<dbReference type="Pfam" id="PF00684">
    <property type="entry name" value="DnaJ_CXXCXGXG"/>
    <property type="match status" value="1"/>
</dbReference>
<keyword evidence="5 9" id="KW-0863">Zinc-finger</keyword>
<feature type="repeat" description="CXXCXGXG motif" evidence="9">
    <location>
        <begin position="149"/>
        <end position="156"/>
    </location>
</feature>
<feature type="domain" description="J" evidence="12">
    <location>
        <begin position="3"/>
        <end position="67"/>
    </location>
</feature>
<evidence type="ECO:0000256" key="4">
    <source>
        <dbReference type="ARBA" id="ARBA00022737"/>
    </source>
</evidence>
<dbReference type="NCBIfam" id="TIGR02349">
    <property type="entry name" value="DnaJ_bact"/>
    <property type="match status" value="1"/>
</dbReference>
<dbReference type="InterPro" id="IPR018253">
    <property type="entry name" value="DnaJ_domain_CS"/>
</dbReference>
<evidence type="ECO:0000313" key="15">
    <source>
        <dbReference type="Proteomes" id="UP001170379"/>
    </source>
</evidence>
<dbReference type="HAMAP" id="MF_01152">
    <property type="entry name" value="DnaJ"/>
    <property type="match status" value="1"/>
</dbReference>
<gene>
    <name evidence="9 14" type="primary">dnaJ</name>
    <name evidence="14" type="ORF">C7K25_00295</name>
</gene>
<evidence type="ECO:0000256" key="8">
    <source>
        <dbReference type="ARBA" id="ARBA00023186"/>
    </source>
</evidence>
<evidence type="ECO:0000313" key="14">
    <source>
        <dbReference type="EMBL" id="MDJ1369825.1"/>
    </source>
</evidence>
<evidence type="ECO:0000256" key="2">
    <source>
        <dbReference type="ARBA" id="ARBA00022705"/>
    </source>
</evidence>
<dbReference type="NCBIfam" id="NF008035">
    <property type="entry name" value="PRK10767.1"/>
    <property type="match status" value="1"/>
</dbReference>
<organism evidence="14 15">
    <name type="scientific">Gulosibacter molinativorax</name>
    <dbReference type="NCBI Taxonomy" id="256821"/>
    <lineage>
        <taxon>Bacteria</taxon>
        <taxon>Bacillati</taxon>
        <taxon>Actinomycetota</taxon>
        <taxon>Actinomycetes</taxon>
        <taxon>Micrococcales</taxon>
        <taxon>Microbacteriaceae</taxon>
        <taxon>Gulosibacter</taxon>
    </lineage>
</organism>
<comment type="function">
    <text evidence="9">Participates actively in the response to hyperosmotic and heat shock by preventing the aggregation of stress-denatured proteins and by disaggregating proteins, also in an autonomous, DnaK-independent fashion. Unfolded proteins bind initially to DnaJ; upon interaction with the DnaJ-bound protein, DnaK hydrolyzes its bound ATP, resulting in the formation of a stable complex. GrpE releases ADP from DnaK; ATP binding to DnaK triggers the release of the substrate protein, thus completing the reaction cycle. Several rounds of ATP-dependent interactions between DnaJ, DnaK and GrpE are required for fully efficient folding. Also involved, together with DnaK and GrpE, in the DNA replication of plasmids through activation of initiation proteins.</text>
</comment>
<dbReference type="Pfam" id="PF01556">
    <property type="entry name" value="DnaJ_C"/>
    <property type="match status" value="1"/>
</dbReference>
<feature type="repeat" description="CXXCXGXG motif" evidence="9">
    <location>
        <begin position="189"/>
        <end position="196"/>
    </location>
</feature>
<feature type="zinc finger region" description="CR-type" evidence="10">
    <location>
        <begin position="119"/>
        <end position="201"/>
    </location>
</feature>
<dbReference type="Proteomes" id="UP001170379">
    <property type="component" value="Unassembled WGS sequence"/>
</dbReference>
<dbReference type="CDD" id="cd10719">
    <property type="entry name" value="DnaJ_zf"/>
    <property type="match status" value="1"/>
</dbReference>
<keyword evidence="8 9" id="KW-0143">Chaperone</keyword>
<dbReference type="RefSeq" id="WP_026935638.1">
    <property type="nucleotide sequence ID" value="NZ_CP028426.1"/>
</dbReference>
<dbReference type="PROSITE" id="PS51188">
    <property type="entry name" value="ZF_CR"/>
    <property type="match status" value="1"/>
</dbReference>
<evidence type="ECO:0000256" key="6">
    <source>
        <dbReference type="ARBA" id="ARBA00022833"/>
    </source>
</evidence>
<protein>
    <recommendedName>
        <fullName evidence="9">Chaperone protein DnaJ</fullName>
    </recommendedName>
</protein>
<feature type="binding site" evidence="9">
    <location>
        <position position="175"/>
    </location>
    <ligand>
        <name>Zn(2+)</name>
        <dbReference type="ChEBI" id="CHEBI:29105"/>
        <label>2</label>
    </ligand>
</feature>
<comment type="cofactor">
    <cofactor evidence="9">
        <name>Zn(2+)</name>
        <dbReference type="ChEBI" id="CHEBI:29105"/>
    </cofactor>
    <text evidence="9">Binds 2 Zn(2+) ions per monomer.</text>
</comment>
<dbReference type="Gene3D" id="1.10.287.110">
    <property type="entry name" value="DnaJ domain"/>
    <property type="match status" value="1"/>
</dbReference>
<sequence>MADHYEVLGVSKEASQDEIKKAYRKLARELHPDVNPSPDAEEKFKDVTAAYDTLSDPQRRKQYDMGGQDGMGGFGFGDIFDAFFGGQGGGGGRGPRSRAQRGQDALIRVELDLDEVIFGTHRDIEVQTATHCEDCHGTGAAPGTSPVTCSECGGSGEIRRQVRSILGPVISTSPCGTCQGFGTIIEHACETCHGQGRVRAEVTIPVDIPAGVDSGLRLHLPGQGEAGPGGGPNGDLYLEVRVREHDVYVRNGDNLECLLEVSMIDAIFGTTTTLPGLDGDVELEIPVGAQSGDVLSVRGRGITRLRSTHRGDLEVTLHVRTPTKLDNKQKDLLKQFAERSKHESGPTLSKEKPGLFSKLRGKFGR</sequence>
<feature type="binding site" evidence="9">
    <location>
        <position position="152"/>
    </location>
    <ligand>
        <name>Zn(2+)</name>
        <dbReference type="ChEBI" id="CHEBI:29105"/>
        <label>2</label>
    </ligand>
</feature>
<dbReference type="InterPro" id="IPR001305">
    <property type="entry name" value="HSP_DnaJ_Cys-rich_dom"/>
</dbReference>
<reference evidence="14" key="2">
    <citation type="journal article" date="2022" name="Sci. Rep.">
        <title>In silico prediction of the enzymes involved in the degradation of the herbicide molinate by Gulosibacter molinativorax ON4T.</title>
        <authorList>
            <person name="Lopes A.R."/>
            <person name="Bunin E."/>
            <person name="Viana A.T."/>
            <person name="Froufe H."/>
            <person name="Munoz-Merida A."/>
            <person name="Pinho D."/>
            <person name="Figueiredo J."/>
            <person name="Barroso C."/>
            <person name="Vaz-Moreira I."/>
            <person name="Bellanger X."/>
            <person name="Egas C."/>
            <person name="Nunes O.C."/>
        </authorList>
    </citation>
    <scope>NUCLEOTIDE SEQUENCE</scope>
    <source>
        <strain evidence="14">ON4</strain>
    </source>
</reference>
<dbReference type="InterPro" id="IPR002939">
    <property type="entry name" value="DnaJ_C"/>
</dbReference>
<dbReference type="CDD" id="cd06257">
    <property type="entry name" value="DnaJ"/>
    <property type="match status" value="1"/>
</dbReference>
<comment type="caution">
    <text evidence="14">The sequence shown here is derived from an EMBL/GenBank/DDBJ whole genome shotgun (WGS) entry which is preliminary data.</text>
</comment>
<reference evidence="14" key="1">
    <citation type="submission" date="2018-03" db="EMBL/GenBank/DDBJ databases">
        <authorList>
            <person name="Nunes O.C."/>
            <person name="Lopes A.R."/>
            <person name="Froufe H."/>
            <person name="Munoz-Merida A."/>
            <person name="Barroso C."/>
            <person name="Egas C."/>
        </authorList>
    </citation>
    <scope>NUCLEOTIDE SEQUENCE</scope>
    <source>
        <strain evidence="14">ON4</strain>
    </source>
</reference>
<keyword evidence="2 9" id="KW-0235">DNA replication</keyword>
<keyword evidence="1 9" id="KW-0963">Cytoplasm</keyword>
<dbReference type="InterPro" id="IPR036869">
    <property type="entry name" value="J_dom_sf"/>
</dbReference>
<dbReference type="InterPro" id="IPR012724">
    <property type="entry name" value="DnaJ"/>
</dbReference>
<dbReference type="SMART" id="SM00271">
    <property type="entry name" value="DnaJ"/>
    <property type="match status" value="1"/>
</dbReference>
<evidence type="ECO:0000256" key="10">
    <source>
        <dbReference type="PROSITE-ProRule" id="PRU00546"/>
    </source>
</evidence>
<comment type="similarity">
    <text evidence="9">Belongs to the DnaJ family.</text>
</comment>
<evidence type="ECO:0000256" key="3">
    <source>
        <dbReference type="ARBA" id="ARBA00022723"/>
    </source>
</evidence>
<dbReference type="PANTHER" id="PTHR43096">
    <property type="entry name" value="DNAJ HOMOLOG 1, MITOCHONDRIAL-RELATED"/>
    <property type="match status" value="1"/>
</dbReference>
<dbReference type="SUPFAM" id="SSF57938">
    <property type="entry name" value="DnaJ/Hsp40 cysteine-rich domain"/>
    <property type="match status" value="1"/>
</dbReference>
<keyword evidence="15" id="KW-1185">Reference proteome</keyword>
<dbReference type="PANTHER" id="PTHR43096:SF48">
    <property type="entry name" value="CHAPERONE PROTEIN DNAJ"/>
    <property type="match status" value="1"/>
</dbReference>
<evidence type="ECO:0000256" key="9">
    <source>
        <dbReference type="HAMAP-Rule" id="MF_01152"/>
    </source>
</evidence>
<keyword evidence="4 9" id="KW-0677">Repeat</keyword>
<feature type="binding site" evidence="9">
    <location>
        <position position="135"/>
    </location>
    <ligand>
        <name>Zn(2+)</name>
        <dbReference type="ChEBI" id="CHEBI:29105"/>
        <label>1</label>
    </ligand>
</feature>
<keyword evidence="7 9" id="KW-0346">Stress response</keyword>
<dbReference type="InterPro" id="IPR008971">
    <property type="entry name" value="HSP40/DnaJ_pept-bd"/>
</dbReference>
<evidence type="ECO:0000256" key="1">
    <source>
        <dbReference type="ARBA" id="ARBA00022490"/>
    </source>
</evidence>
<dbReference type="EMBL" id="PXVD01000001">
    <property type="protein sequence ID" value="MDJ1369825.1"/>
    <property type="molecule type" value="Genomic_DNA"/>
</dbReference>
<feature type="binding site" evidence="9">
    <location>
        <position position="189"/>
    </location>
    <ligand>
        <name>Zn(2+)</name>
        <dbReference type="ChEBI" id="CHEBI:29105"/>
        <label>1</label>
    </ligand>
</feature>
<proteinExistence type="inferred from homology"/>
<keyword evidence="6 9" id="KW-0862">Zinc</keyword>
<dbReference type="Gene3D" id="2.60.260.20">
    <property type="entry name" value="Urease metallochaperone UreE, N-terminal domain"/>
    <property type="match status" value="2"/>
</dbReference>
<evidence type="ECO:0000256" key="5">
    <source>
        <dbReference type="ARBA" id="ARBA00022771"/>
    </source>
</evidence>
<dbReference type="Gene3D" id="2.10.230.10">
    <property type="entry name" value="Heat shock protein DnaJ, cysteine-rich domain"/>
    <property type="match status" value="1"/>
</dbReference>
<feature type="compositionally biased region" description="Basic and acidic residues" evidence="11">
    <location>
        <begin position="337"/>
        <end position="353"/>
    </location>
</feature>
<dbReference type="SUPFAM" id="SSF46565">
    <property type="entry name" value="Chaperone J-domain"/>
    <property type="match status" value="1"/>
</dbReference>
<feature type="repeat" description="CXXCXGXG motif" evidence="9">
    <location>
        <begin position="132"/>
        <end position="139"/>
    </location>
</feature>